<name>A0A2N3Q0D8_9PROT</name>
<evidence type="ECO:0000313" key="5">
    <source>
        <dbReference type="EMBL" id="PKU26119.1"/>
    </source>
</evidence>
<dbReference type="GO" id="GO:0022857">
    <property type="term" value="F:transmembrane transporter activity"/>
    <property type="evidence" value="ECO:0007669"/>
    <property type="project" value="InterPro"/>
</dbReference>
<feature type="transmembrane region" description="Helical" evidence="4">
    <location>
        <begin position="102"/>
        <end position="121"/>
    </location>
</feature>
<feature type="transmembrane region" description="Helical" evidence="4">
    <location>
        <begin position="323"/>
        <end position="339"/>
    </location>
</feature>
<keyword evidence="3 4" id="KW-0472">Membrane</keyword>
<comment type="caution">
    <text evidence="5">The sequence shown here is derived from an EMBL/GenBank/DDBJ whole genome shotgun (WGS) entry which is preliminary data.</text>
</comment>
<dbReference type="AlphaFoldDB" id="A0A2N3Q0D8"/>
<protein>
    <submittedName>
        <fullName evidence="5">MFS transporter</fullName>
    </submittedName>
</protein>
<dbReference type="OrthoDB" id="9797953at2"/>
<keyword evidence="1 4" id="KW-0812">Transmembrane</keyword>
<dbReference type="Pfam" id="PF07690">
    <property type="entry name" value="MFS_1"/>
    <property type="match status" value="1"/>
</dbReference>
<gene>
    <name evidence="5" type="ORF">CWS72_03015</name>
</gene>
<feature type="transmembrane region" description="Helical" evidence="4">
    <location>
        <begin position="410"/>
        <end position="428"/>
    </location>
</feature>
<dbReference type="RefSeq" id="WP_101249080.1">
    <property type="nucleotide sequence ID" value="NZ_PIUM01000002.1"/>
</dbReference>
<dbReference type="Gene3D" id="1.20.1250.20">
    <property type="entry name" value="MFS general substrate transporter like domains"/>
    <property type="match status" value="2"/>
</dbReference>
<evidence type="ECO:0000256" key="2">
    <source>
        <dbReference type="ARBA" id="ARBA00022989"/>
    </source>
</evidence>
<feature type="transmembrane region" description="Helical" evidence="4">
    <location>
        <begin position="70"/>
        <end position="90"/>
    </location>
</feature>
<dbReference type="InterPro" id="IPR036259">
    <property type="entry name" value="MFS_trans_sf"/>
</dbReference>
<feature type="transmembrane region" description="Helical" evidence="4">
    <location>
        <begin position="34"/>
        <end position="58"/>
    </location>
</feature>
<feature type="transmembrane region" description="Helical" evidence="4">
    <location>
        <begin position="257"/>
        <end position="280"/>
    </location>
</feature>
<evidence type="ECO:0000256" key="3">
    <source>
        <dbReference type="ARBA" id="ARBA00023136"/>
    </source>
</evidence>
<feature type="transmembrane region" description="Helical" evidence="4">
    <location>
        <begin position="162"/>
        <end position="187"/>
    </location>
</feature>
<reference evidence="6" key="1">
    <citation type="submission" date="2017-12" db="EMBL/GenBank/DDBJ databases">
        <title>Draft genome sequence of Telmatospirillum siberiense 26-4b1T, an acidotolerant peatland alphaproteobacterium potentially involved in sulfur cycling.</title>
        <authorList>
            <person name="Hausmann B."/>
            <person name="Pjevac P."/>
            <person name="Schreck K."/>
            <person name="Herbold C.W."/>
            <person name="Daims H."/>
            <person name="Wagner M."/>
            <person name="Pester M."/>
            <person name="Loy A."/>
        </authorList>
    </citation>
    <scope>NUCLEOTIDE SEQUENCE [LARGE SCALE GENOMIC DNA]</scope>
    <source>
        <strain evidence="6">26-4b1</strain>
    </source>
</reference>
<organism evidence="5 6">
    <name type="scientific">Telmatospirillum siberiense</name>
    <dbReference type="NCBI Taxonomy" id="382514"/>
    <lineage>
        <taxon>Bacteria</taxon>
        <taxon>Pseudomonadati</taxon>
        <taxon>Pseudomonadota</taxon>
        <taxon>Alphaproteobacteria</taxon>
        <taxon>Rhodospirillales</taxon>
        <taxon>Rhodospirillaceae</taxon>
        <taxon>Telmatospirillum</taxon>
    </lineage>
</organism>
<evidence type="ECO:0000256" key="1">
    <source>
        <dbReference type="ARBA" id="ARBA00022692"/>
    </source>
</evidence>
<feature type="transmembrane region" description="Helical" evidence="4">
    <location>
        <begin position="127"/>
        <end position="150"/>
    </location>
</feature>
<dbReference type="Proteomes" id="UP000233293">
    <property type="component" value="Unassembled WGS sequence"/>
</dbReference>
<evidence type="ECO:0000256" key="4">
    <source>
        <dbReference type="SAM" id="Phobius"/>
    </source>
</evidence>
<dbReference type="EMBL" id="PIUM01000002">
    <property type="protein sequence ID" value="PKU26119.1"/>
    <property type="molecule type" value="Genomic_DNA"/>
</dbReference>
<sequence length="437" mass="46969">MGEETANSVYSGVSVTSVPYKSFERKSNFGGRGWAIIIIEAALLWISSGSVVHGLNIILPVVSSAYGLDYTVLLGWATPASWASILAGFLGAKVCERKGPKFLILISLSIGGLCFGLLGTWGTTTGFVTLFSIVCFFDSSFAYVGGPSLIANWFPRKKGLALGWCTMGQTFSTATYVPFLAFMFATFGVQKGMWGIPAVMLVMFLVVAFVATNTPEQSGCTPDNVPMTALEIEEGRREQEAYVCPFTTRQLLGMKDVWFMGLSFGGIYIVIVGLLSQLVPRLMAIGYDQGTAILYLSVAAIAGVPGAYLWGWLSQKIGIKKCAIAYALWYTAALILNIFELNTVTLWISLLMIGEALGGATNMSMSIVAEKFPRRAFVKAWGIVNPIQSVVRCCAFAILAFGLANLGGYSGAYCLLAVVAIISVVLIWKTDTTPIAQ</sequence>
<keyword evidence="6" id="KW-1185">Reference proteome</keyword>
<feature type="transmembrane region" description="Helical" evidence="4">
    <location>
        <begin position="193"/>
        <end position="211"/>
    </location>
</feature>
<evidence type="ECO:0000313" key="6">
    <source>
        <dbReference type="Proteomes" id="UP000233293"/>
    </source>
</evidence>
<dbReference type="InterPro" id="IPR011701">
    <property type="entry name" value="MFS"/>
</dbReference>
<feature type="transmembrane region" description="Helical" evidence="4">
    <location>
        <begin position="292"/>
        <end position="311"/>
    </location>
</feature>
<keyword evidence="2 4" id="KW-1133">Transmembrane helix</keyword>
<accession>A0A2N3Q0D8</accession>
<dbReference type="SUPFAM" id="SSF103473">
    <property type="entry name" value="MFS general substrate transporter"/>
    <property type="match status" value="1"/>
</dbReference>
<proteinExistence type="predicted"/>